<accession>A0A0V1MUA1</accession>
<dbReference type="EMBL" id="JYDO01000042">
    <property type="protein sequence ID" value="KRZ75139.1"/>
    <property type="molecule type" value="Genomic_DNA"/>
</dbReference>
<organism evidence="1 2">
    <name type="scientific">Trichinella papuae</name>
    <dbReference type="NCBI Taxonomy" id="268474"/>
    <lineage>
        <taxon>Eukaryota</taxon>
        <taxon>Metazoa</taxon>
        <taxon>Ecdysozoa</taxon>
        <taxon>Nematoda</taxon>
        <taxon>Enoplea</taxon>
        <taxon>Dorylaimia</taxon>
        <taxon>Trichinellida</taxon>
        <taxon>Trichinellidae</taxon>
        <taxon>Trichinella</taxon>
    </lineage>
</organism>
<reference evidence="1 2" key="1">
    <citation type="submission" date="2015-01" db="EMBL/GenBank/DDBJ databases">
        <title>Evolution of Trichinella species and genotypes.</title>
        <authorList>
            <person name="Korhonen P.K."/>
            <person name="Edoardo P."/>
            <person name="Giuseppe L.R."/>
            <person name="Gasser R.B."/>
        </authorList>
    </citation>
    <scope>NUCLEOTIDE SEQUENCE [LARGE SCALE GENOMIC DNA]</scope>
    <source>
        <strain evidence="1">ISS1980</strain>
    </source>
</reference>
<evidence type="ECO:0000313" key="2">
    <source>
        <dbReference type="Proteomes" id="UP000054843"/>
    </source>
</evidence>
<dbReference type="AlphaFoldDB" id="A0A0V1MUA1"/>
<dbReference type="Proteomes" id="UP000054843">
    <property type="component" value="Unassembled WGS sequence"/>
</dbReference>
<proteinExistence type="predicted"/>
<comment type="caution">
    <text evidence="1">The sequence shown here is derived from an EMBL/GenBank/DDBJ whole genome shotgun (WGS) entry which is preliminary data.</text>
</comment>
<gene>
    <name evidence="1" type="ORF">T10_6590</name>
</gene>
<protein>
    <submittedName>
        <fullName evidence="1">Uncharacterized protein</fullName>
    </submittedName>
</protein>
<keyword evidence="2" id="KW-1185">Reference proteome</keyword>
<evidence type="ECO:0000313" key="1">
    <source>
        <dbReference type="EMBL" id="KRZ75139.1"/>
    </source>
</evidence>
<name>A0A0V1MUA1_9BILA</name>
<sequence length="84" mass="9781">MTTHAHVRPNFLACQQLDPGAFLIGHFPLTASRNCFRPRMFDHRLSLLCIMRDQCAHFSVDSFYWFFLPFLCNCGSDLTLVRNN</sequence>